<sequence length="62" mass="6590">MELNGEVGLSGDEAGEGIVVLSPGIRVAPFARHPLFVGLGGSFPLGEEELNARLKLAFFYPF</sequence>
<proteinExistence type="predicted"/>
<organism evidence="1">
    <name type="scientific">marine metagenome</name>
    <dbReference type="NCBI Taxonomy" id="408172"/>
    <lineage>
        <taxon>unclassified sequences</taxon>
        <taxon>metagenomes</taxon>
        <taxon>ecological metagenomes</taxon>
    </lineage>
</organism>
<evidence type="ECO:0000313" key="1">
    <source>
        <dbReference type="EMBL" id="SUZ76078.1"/>
    </source>
</evidence>
<reference evidence="1" key="1">
    <citation type="submission" date="2018-05" db="EMBL/GenBank/DDBJ databases">
        <authorList>
            <person name="Lanie J.A."/>
            <person name="Ng W.-L."/>
            <person name="Kazmierczak K.M."/>
            <person name="Andrzejewski T.M."/>
            <person name="Davidsen T.M."/>
            <person name="Wayne K.J."/>
            <person name="Tettelin H."/>
            <person name="Glass J.I."/>
            <person name="Rusch D."/>
            <person name="Podicherti R."/>
            <person name="Tsui H.-C.T."/>
            <person name="Winkler M.E."/>
        </authorList>
    </citation>
    <scope>NUCLEOTIDE SEQUENCE</scope>
</reference>
<protein>
    <submittedName>
        <fullName evidence="1">Uncharacterized protein</fullName>
    </submittedName>
</protein>
<name>A0A381QAR2_9ZZZZ</name>
<dbReference type="AlphaFoldDB" id="A0A381QAR2"/>
<gene>
    <name evidence="1" type="ORF">METZ01_LOCUS28932</name>
</gene>
<accession>A0A381QAR2</accession>
<dbReference type="EMBL" id="UINC01001264">
    <property type="protein sequence ID" value="SUZ76078.1"/>
    <property type="molecule type" value="Genomic_DNA"/>
</dbReference>